<evidence type="ECO:0000313" key="1">
    <source>
        <dbReference type="EMBL" id="JAD75242.1"/>
    </source>
</evidence>
<sequence>MNHALSFFAKHIRTFSIIMYLMNEPIIQLFFHQFLKILIPYSGKFFLIRWQCQVRQFIVKH</sequence>
<organism evidence="1">
    <name type="scientific">Arundo donax</name>
    <name type="common">Giant reed</name>
    <name type="synonym">Donax arundinaceus</name>
    <dbReference type="NCBI Taxonomy" id="35708"/>
    <lineage>
        <taxon>Eukaryota</taxon>
        <taxon>Viridiplantae</taxon>
        <taxon>Streptophyta</taxon>
        <taxon>Embryophyta</taxon>
        <taxon>Tracheophyta</taxon>
        <taxon>Spermatophyta</taxon>
        <taxon>Magnoliopsida</taxon>
        <taxon>Liliopsida</taxon>
        <taxon>Poales</taxon>
        <taxon>Poaceae</taxon>
        <taxon>PACMAD clade</taxon>
        <taxon>Arundinoideae</taxon>
        <taxon>Arundineae</taxon>
        <taxon>Arundo</taxon>
    </lineage>
</organism>
<accession>A0A0A9CUR2</accession>
<proteinExistence type="predicted"/>
<reference evidence="1" key="1">
    <citation type="submission" date="2014-09" db="EMBL/GenBank/DDBJ databases">
        <authorList>
            <person name="Magalhaes I.L.F."/>
            <person name="Oliveira U."/>
            <person name="Santos F.R."/>
            <person name="Vidigal T.H.D.A."/>
            <person name="Brescovit A.D."/>
            <person name="Santos A.J."/>
        </authorList>
    </citation>
    <scope>NUCLEOTIDE SEQUENCE</scope>
    <source>
        <tissue evidence="1">Shoot tissue taken approximately 20 cm above the soil surface</tissue>
    </source>
</reference>
<protein>
    <submittedName>
        <fullName evidence="1">Uncharacterized protein</fullName>
    </submittedName>
</protein>
<dbReference type="AlphaFoldDB" id="A0A0A9CUR2"/>
<dbReference type="EMBL" id="GBRH01222653">
    <property type="protein sequence ID" value="JAD75242.1"/>
    <property type="molecule type" value="Transcribed_RNA"/>
</dbReference>
<name>A0A0A9CUR2_ARUDO</name>
<reference evidence="1" key="2">
    <citation type="journal article" date="2015" name="Data Brief">
        <title>Shoot transcriptome of the giant reed, Arundo donax.</title>
        <authorList>
            <person name="Barrero R.A."/>
            <person name="Guerrero F.D."/>
            <person name="Moolhuijzen P."/>
            <person name="Goolsby J.A."/>
            <person name="Tidwell J."/>
            <person name="Bellgard S.E."/>
            <person name="Bellgard M.I."/>
        </authorList>
    </citation>
    <scope>NUCLEOTIDE SEQUENCE</scope>
    <source>
        <tissue evidence="1">Shoot tissue taken approximately 20 cm above the soil surface</tissue>
    </source>
</reference>